<dbReference type="PROSITE" id="PS51192">
    <property type="entry name" value="HELICASE_ATP_BIND_1"/>
    <property type="match status" value="1"/>
</dbReference>
<dbReference type="GO" id="GO:0005524">
    <property type="term" value="F:ATP binding"/>
    <property type="evidence" value="ECO:0007669"/>
    <property type="project" value="InterPro"/>
</dbReference>
<dbReference type="Gene3D" id="3.40.50.300">
    <property type="entry name" value="P-loop containing nucleotide triphosphate hydrolases"/>
    <property type="match status" value="2"/>
</dbReference>
<feature type="domain" description="Helicase ATP-binding" evidence="1">
    <location>
        <begin position="137"/>
        <end position="310"/>
    </location>
</feature>
<dbReference type="Proteomes" id="UP000286246">
    <property type="component" value="Unassembled WGS sequence"/>
</dbReference>
<evidence type="ECO:0000313" key="4">
    <source>
        <dbReference type="Proteomes" id="UP000286246"/>
    </source>
</evidence>
<keyword evidence="4" id="KW-1185">Reference proteome</keyword>
<dbReference type="AlphaFoldDB" id="A0A420ARQ6"/>
<keyword evidence="3" id="KW-0547">Nucleotide-binding</keyword>
<dbReference type="PANTHER" id="PTHR47396:SF1">
    <property type="entry name" value="ATP-DEPENDENT HELICASE IRC3-RELATED"/>
    <property type="match status" value="1"/>
</dbReference>
<organism evidence="3 4">
    <name type="scientific">Sphingobacterium detergens</name>
    <dbReference type="NCBI Taxonomy" id="1145106"/>
    <lineage>
        <taxon>Bacteria</taxon>
        <taxon>Pseudomonadati</taxon>
        <taxon>Bacteroidota</taxon>
        <taxon>Sphingobacteriia</taxon>
        <taxon>Sphingobacteriales</taxon>
        <taxon>Sphingobacteriaceae</taxon>
        <taxon>Sphingobacterium</taxon>
    </lineage>
</organism>
<dbReference type="InterPro" id="IPR027417">
    <property type="entry name" value="P-loop_NTPase"/>
</dbReference>
<evidence type="ECO:0000313" key="3">
    <source>
        <dbReference type="EMBL" id="RKE47100.1"/>
    </source>
</evidence>
<sequence length="1082" mass="123302">MRNLLILPELIKSQKFGKNLLSQYFFPETSIYSTSLELHEGFITVVSNDQRYCIVGKGKTIPSGYNYVLIADKIPARSNIYSLKLQWVKFPGLTDDFDCEGAWESWTNTFSFVEEDPTTEKQGLRKPQIAAIFNVLSHWRIGGEIGTVVMPTGTGKTETMLSLLVADKVKRLLVIVPTDPLREQISGKFLTLGHLQNPKFAIVSTSAKKPVVGVLNENFKTKEELNDFLSKCNVVVSTMDLITAGGLEMQRALAGGVSKIFIDEAHHVKAPSWTAFRRLCDDDKIIQFTATPFRNDGQSLDGEIIFNYSLKKAQDDGYFKKITLIQVNEWDNSKADDAIAEAAVSQLRKDLVDYDHILMARCNKQTRADEVYEIYKRYPDLNPVVIHRGRSVEERKEAKRKILSKEAKIIVCVDMLGEGFDLPNLKIAAFHDIRQSLPITVQLAGRFTRTKFDEKLGNASIVVNLKDADVPKELEEFYALGADWNTLLPRVSTNRINKEIEFSEYLDGFSGLDESKIPFQSLRPALSTVVYKNHTDTWFPNNFQEGISNIDDLDYLFHAINRDKKTLVVITGKKNSIDWGNSKDIYDISWTLYVVHWDTRNNLLFINSSDNAGLYQDLAKAIIGNQAEIVNKINIFKTFYGIERVRLQNVGLKEFLGKNRSFSMHTGFDIEKALDQADKEGSEKAFVFGTGYENGEKVSIGCSYKGRVWSHAKGDIQEFTEWCSHIGSKLIRTDINPNTVLKETLIPNSISMRPLVIPFAVEWDEAVYIEPETRITIVVDSIPYEFYNTELKIIEPSETDELLFLLVTPKETIKFRQVLFNNARYDDYKFEQVASTHEILIIKGKKQLPFVQFLYDNPVTWWFVDGSSLHGNSYVELKQLIPSYPKEQILGWDWTGVNLSNESQHVEPKVTDSIQFKIIQDLKDGDYDIIYDDDYSGEIADIIAIKQHEEFINIQLYHLKYAKAGTVSKRIDDLYEVCGQAMKSINWKFKDAKEFFEHLLRRETKKGNGKTCSRIELGDRDKIALLKEFARKAYPVEFEMFIVQPGLSSKEPSADQLTLLGVVNSYLKTKGLINLTIIGSEN</sequence>
<reference evidence="3 4" key="1">
    <citation type="submission" date="2018-09" db="EMBL/GenBank/DDBJ databases">
        <title>Genomic Encyclopedia of Type Strains, Phase III (KMG-III): the genomes of soil and plant-associated and newly described type strains.</title>
        <authorList>
            <person name="Whitman W."/>
        </authorList>
    </citation>
    <scope>NUCLEOTIDE SEQUENCE [LARGE SCALE GENOMIC DNA]</scope>
    <source>
        <strain evidence="3 4">CECT 7938</strain>
    </source>
</reference>
<keyword evidence="3" id="KW-0378">Hydrolase</keyword>
<name>A0A420ARQ6_SPHD1</name>
<dbReference type="SMART" id="SM00487">
    <property type="entry name" value="DEXDc"/>
    <property type="match status" value="1"/>
</dbReference>
<gene>
    <name evidence="3" type="ORF">DFQ12_4261</name>
</gene>
<dbReference type="SMART" id="SM00490">
    <property type="entry name" value="HELICc"/>
    <property type="match status" value="1"/>
</dbReference>
<feature type="domain" description="Helicase C-terminal" evidence="2">
    <location>
        <begin position="346"/>
        <end position="496"/>
    </location>
</feature>
<comment type="caution">
    <text evidence="3">The sequence shown here is derived from an EMBL/GenBank/DDBJ whole genome shotgun (WGS) entry which is preliminary data.</text>
</comment>
<dbReference type="GO" id="GO:0003677">
    <property type="term" value="F:DNA binding"/>
    <property type="evidence" value="ECO:0007669"/>
    <property type="project" value="InterPro"/>
</dbReference>
<dbReference type="GO" id="GO:0016787">
    <property type="term" value="F:hydrolase activity"/>
    <property type="evidence" value="ECO:0007669"/>
    <property type="project" value="InterPro"/>
</dbReference>
<dbReference type="Pfam" id="PF00271">
    <property type="entry name" value="Helicase_C"/>
    <property type="match status" value="1"/>
</dbReference>
<dbReference type="InterPro" id="IPR014001">
    <property type="entry name" value="Helicase_ATP-bd"/>
</dbReference>
<protein>
    <submittedName>
        <fullName evidence="3">Superfamily II DNA or RNA helicase</fullName>
    </submittedName>
</protein>
<dbReference type="GO" id="GO:0004386">
    <property type="term" value="F:helicase activity"/>
    <property type="evidence" value="ECO:0007669"/>
    <property type="project" value="UniProtKB-KW"/>
</dbReference>
<dbReference type="Pfam" id="PF04851">
    <property type="entry name" value="ResIII"/>
    <property type="match status" value="1"/>
</dbReference>
<dbReference type="PANTHER" id="PTHR47396">
    <property type="entry name" value="TYPE I RESTRICTION ENZYME ECOKI R PROTEIN"/>
    <property type="match status" value="1"/>
</dbReference>
<dbReference type="GO" id="GO:0005829">
    <property type="term" value="C:cytosol"/>
    <property type="evidence" value="ECO:0007669"/>
    <property type="project" value="TreeGrafter"/>
</dbReference>
<dbReference type="CDD" id="cd18785">
    <property type="entry name" value="SF2_C"/>
    <property type="match status" value="1"/>
</dbReference>
<dbReference type="RefSeq" id="WP_120260921.1">
    <property type="nucleotide sequence ID" value="NZ_RAPY01000004.1"/>
</dbReference>
<proteinExistence type="predicted"/>
<dbReference type="SUPFAM" id="SSF52540">
    <property type="entry name" value="P-loop containing nucleoside triphosphate hydrolases"/>
    <property type="match status" value="1"/>
</dbReference>
<dbReference type="InterPro" id="IPR050742">
    <property type="entry name" value="Helicase_Restrict-Modif_Enz"/>
</dbReference>
<dbReference type="EMBL" id="RAPY01000004">
    <property type="protein sequence ID" value="RKE47100.1"/>
    <property type="molecule type" value="Genomic_DNA"/>
</dbReference>
<keyword evidence="3" id="KW-0067">ATP-binding</keyword>
<keyword evidence="3" id="KW-0347">Helicase</keyword>
<dbReference type="CDD" id="cd17926">
    <property type="entry name" value="DEXHc_RE"/>
    <property type="match status" value="1"/>
</dbReference>
<accession>A0A420ARQ6</accession>
<dbReference type="OrthoDB" id="9759819at2"/>
<evidence type="ECO:0000259" key="1">
    <source>
        <dbReference type="PROSITE" id="PS51192"/>
    </source>
</evidence>
<dbReference type="PROSITE" id="PS51194">
    <property type="entry name" value="HELICASE_CTER"/>
    <property type="match status" value="1"/>
</dbReference>
<dbReference type="InterPro" id="IPR001650">
    <property type="entry name" value="Helicase_C-like"/>
</dbReference>
<evidence type="ECO:0000259" key="2">
    <source>
        <dbReference type="PROSITE" id="PS51194"/>
    </source>
</evidence>
<dbReference type="InterPro" id="IPR006935">
    <property type="entry name" value="Helicase/UvrB_N"/>
</dbReference>